<dbReference type="InterPro" id="IPR036249">
    <property type="entry name" value="Thioredoxin-like_sf"/>
</dbReference>
<dbReference type="SUPFAM" id="SSF52833">
    <property type="entry name" value="Thioredoxin-like"/>
    <property type="match status" value="1"/>
</dbReference>
<feature type="chain" id="PRO_5025003672" evidence="1">
    <location>
        <begin position="21"/>
        <end position="165"/>
    </location>
</feature>
<name>A0A5Q0QGY5_9SPHI</name>
<keyword evidence="1" id="KW-0732">Signal</keyword>
<feature type="domain" description="Thioredoxin" evidence="2">
    <location>
        <begin position="20"/>
        <end position="150"/>
    </location>
</feature>
<dbReference type="Proteomes" id="UP000326921">
    <property type="component" value="Chromosome"/>
</dbReference>
<sequence>MKKILYCQFLFIFTCITALAQVPENLPNFNGMFKMENNAPFSSDSLSNKGINALIFYDPGCGHCQELASEIGKSLDQFDKGTDFYFVAMQEKGQVDGMLNMFAKELIDKPNVHFLYDPEGKFILAFNPKNFPFTYIYAGDTKREIKHFNGEGKIKKLLPYLITKK</sequence>
<dbReference type="AlphaFoldDB" id="A0A5Q0QGY5"/>
<evidence type="ECO:0000313" key="3">
    <source>
        <dbReference type="EMBL" id="QGA27248.1"/>
    </source>
</evidence>
<gene>
    <name evidence="3" type="ORF">GFH32_13430</name>
</gene>
<feature type="signal peptide" evidence="1">
    <location>
        <begin position="1"/>
        <end position="20"/>
    </location>
</feature>
<dbReference type="PROSITE" id="PS51352">
    <property type="entry name" value="THIOREDOXIN_2"/>
    <property type="match status" value="1"/>
</dbReference>
<evidence type="ECO:0000313" key="4">
    <source>
        <dbReference type="Proteomes" id="UP000326921"/>
    </source>
</evidence>
<dbReference type="KEGG" id="sphe:GFH32_13430"/>
<evidence type="ECO:0000256" key="1">
    <source>
        <dbReference type="SAM" id="SignalP"/>
    </source>
</evidence>
<evidence type="ECO:0000259" key="2">
    <source>
        <dbReference type="PROSITE" id="PS51352"/>
    </source>
</evidence>
<dbReference type="Gene3D" id="3.40.30.10">
    <property type="entry name" value="Glutaredoxin"/>
    <property type="match status" value="1"/>
</dbReference>
<organism evidence="3 4">
    <name type="scientific">Sphingobacterium zhuxiongii</name>
    <dbReference type="NCBI Taxonomy" id="2662364"/>
    <lineage>
        <taxon>Bacteria</taxon>
        <taxon>Pseudomonadati</taxon>
        <taxon>Bacteroidota</taxon>
        <taxon>Sphingobacteriia</taxon>
        <taxon>Sphingobacteriales</taxon>
        <taxon>Sphingobacteriaceae</taxon>
        <taxon>Sphingobacterium</taxon>
    </lineage>
</organism>
<dbReference type="EMBL" id="CP045652">
    <property type="protein sequence ID" value="QGA27248.1"/>
    <property type="molecule type" value="Genomic_DNA"/>
</dbReference>
<dbReference type="RefSeq" id="WP_153512087.1">
    <property type="nucleotide sequence ID" value="NZ_CP045652.1"/>
</dbReference>
<dbReference type="InterPro" id="IPR013766">
    <property type="entry name" value="Thioredoxin_domain"/>
</dbReference>
<proteinExistence type="predicted"/>
<accession>A0A5Q0QGY5</accession>
<keyword evidence="4" id="KW-1185">Reference proteome</keyword>
<reference evidence="3 4" key="1">
    <citation type="submission" date="2019-10" db="EMBL/GenBank/DDBJ databases">
        <authorList>
            <person name="Dong K."/>
        </authorList>
    </citation>
    <scope>NUCLEOTIDE SEQUENCE [LARGE SCALE GENOMIC DNA]</scope>
    <source>
        <strain evidence="4">dk4302</strain>
    </source>
</reference>
<protein>
    <submittedName>
        <fullName evidence="3">Redoxin</fullName>
    </submittedName>
</protein>